<comment type="subcellular location">
    <subcellularLocation>
        <location evidence="1">Cell membrane</location>
        <topology evidence="1">Multi-pass membrane protein</topology>
    </subcellularLocation>
</comment>
<keyword evidence="7" id="KW-0547">Nucleotide-binding</keyword>
<evidence type="ECO:0000256" key="13">
    <source>
        <dbReference type="ARBA" id="ARBA00023209"/>
    </source>
</evidence>
<dbReference type="InterPro" id="IPR036945">
    <property type="entry name" value="DAGK_sf"/>
</dbReference>
<comment type="similarity">
    <text evidence="2">Belongs to the bacterial diacylglycerol kinase family.</text>
</comment>
<dbReference type="PANTHER" id="PTHR34299:SF1">
    <property type="entry name" value="DIACYLGLYCEROL KINASE"/>
    <property type="match status" value="1"/>
</dbReference>
<keyword evidence="4" id="KW-0444">Lipid biosynthesis</keyword>
<keyword evidence="6 15" id="KW-0812">Transmembrane</keyword>
<keyword evidence="5" id="KW-0808">Transferase</keyword>
<keyword evidence="12 15" id="KW-0472">Membrane</keyword>
<feature type="transmembrane region" description="Helical" evidence="15">
    <location>
        <begin position="33"/>
        <end position="50"/>
    </location>
</feature>
<evidence type="ECO:0000313" key="16">
    <source>
        <dbReference type="EMBL" id="QRR01855.1"/>
    </source>
</evidence>
<proteinExistence type="inferred from homology"/>
<reference evidence="16 17" key="1">
    <citation type="submission" date="2020-06" db="EMBL/GenBank/DDBJ databases">
        <title>Dyadobacter sandarakinus sp. nov., isolated from the soil of the Arctic Yellow River Station.</title>
        <authorList>
            <person name="Zhang Y."/>
            <person name="Peng F."/>
        </authorList>
    </citation>
    <scope>NUCLEOTIDE SEQUENCE [LARGE SCALE GENOMIC DNA]</scope>
    <source>
        <strain evidence="16 17">Q3-56</strain>
    </source>
</reference>
<keyword evidence="14" id="KW-1208">Phospholipid metabolism</keyword>
<dbReference type="PANTHER" id="PTHR34299">
    <property type="entry name" value="DIACYLGLYCEROL KINASE"/>
    <property type="match status" value="1"/>
</dbReference>
<dbReference type="EMBL" id="CP056775">
    <property type="protein sequence ID" value="QRR01855.1"/>
    <property type="molecule type" value="Genomic_DNA"/>
</dbReference>
<evidence type="ECO:0000313" key="17">
    <source>
        <dbReference type="Proteomes" id="UP000612680"/>
    </source>
</evidence>
<evidence type="ECO:0000256" key="15">
    <source>
        <dbReference type="SAM" id="Phobius"/>
    </source>
</evidence>
<dbReference type="Gene3D" id="1.10.287.3610">
    <property type="match status" value="1"/>
</dbReference>
<evidence type="ECO:0000256" key="10">
    <source>
        <dbReference type="ARBA" id="ARBA00022989"/>
    </source>
</evidence>
<feature type="transmembrane region" description="Helical" evidence="15">
    <location>
        <begin position="96"/>
        <end position="117"/>
    </location>
</feature>
<dbReference type="RefSeq" id="WP_204655928.1">
    <property type="nucleotide sequence ID" value="NZ_CP056775.1"/>
</dbReference>
<keyword evidence="17" id="KW-1185">Reference proteome</keyword>
<evidence type="ECO:0000256" key="12">
    <source>
        <dbReference type="ARBA" id="ARBA00023136"/>
    </source>
</evidence>
<evidence type="ECO:0000256" key="14">
    <source>
        <dbReference type="ARBA" id="ARBA00023264"/>
    </source>
</evidence>
<dbReference type="Proteomes" id="UP000612680">
    <property type="component" value="Chromosome"/>
</dbReference>
<protein>
    <submittedName>
        <fullName evidence="16">Diacylglycerol kinase family protein</fullName>
    </submittedName>
</protein>
<evidence type="ECO:0000256" key="11">
    <source>
        <dbReference type="ARBA" id="ARBA00023098"/>
    </source>
</evidence>
<dbReference type="CDD" id="cd14265">
    <property type="entry name" value="UDPK_IM_like"/>
    <property type="match status" value="1"/>
</dbReference>
<evidence type="ECO:0000256" key="2">
    <source>
        <dbReference type="ARBA" id="ARBA00005967"/>
    </source>
</evidence>
<keyword evidence="10 15" id="KW-1133">Transmembrane helix</keyword>
<dbReference type="GO" id="GO:0016301">
    <property type="term" value="F:kinase activity"/>
    <property type="evidence" value="ECO:0007669"/>
    <property type="project" value="UniProtKB-KW"/>
</dbReference>
<keyword evidence="11" id="KW-0443">Lipid metabolism</keyword>
<evidence type="ECO:0000256" key="7">
    <source>
        <dbReference type="ARBA" id="ARBA00022741"/>
    </source>
</evidence>
<sequence>MKPPIDILKAARSFRYAGVGIYNLFRFENNARIHLLACLLVIIAGVFFKITSSEWAIIIIQVALVWSAEAFNTAIEKLADLVSPDYHPVIKVVKDTAAAGVLMLAISAVLVGGIVFLPKLAALTGW</sequence>
<organism evidence="16 17">
    <name type="scientific">Dyadobacter sandarakinus</name>
    <dbReference type="NCBI Taxonomy" id="2747268"/>
    <lineage>
        <taxon>Bacteria</taxon>
        <taxon>Pseudomonadati</taxon>
        <taxon>Bacteroidota</taxon>
        <taxon>Cytophagia</taxon>
        <taxon>Cytophagales</taxon>
        <taxon>Spirosomataceae</taxon>
        <taxon>Dyadobacter</taxon>
    </lineage>
</organism>
<dbReference type="InterPro" id="IPR000829">
    <property type="entry name" value="DAGK"/>
</dbReference>
<dbReference type="InterPro" id="IPR033717">
    <property type="entry name" value="UDPK"/>
</dbReference>
<evidence type="ECO:0000256" key="4">
    <source>
        <dbReference type="ARBA" id="ARBA00022516"/>
    </source>
</evidence>
<evidence type="ECO:0000256" key="5">
    <source>
        <dbReference type="ARBA" id="ARBA00022679"/>
    </source>
</evidence>
<name>A0ABX7I7T5_9BACT</name>
<keyword evidence="13" id="KW-0594">Phospholipid biosynthesis</keyword>
<evidence type="ECO:0000256" key="9">
    <source>
        <dbReference type="ARBA" id="ARBA00022840"/>
    </source>
</evidence>
<keyword evidence="3" id="KW-1003">Cell membrane</keyword>
<evidence type="ECO:0000256" key="8">
    <source>
        <dbReference type="ARBA" id="ARBA00022777"/>
    </source>
</evidence>
<gene>
    <name evidence="16" type="ORF">HWI92_13515</name>
</gene>
<evidence type="ECO:0000256" key="3">
    <source>
        <dbReference type="ARBA" id="ARBA00022475"/>
    </source>
</evidence>
<evidence type="ECO:0000256" key="1">
    <source>
        <dbReference type="ARBA" id="ARBA00004651"/>
    </source>
</evidence>
<keyword evidence="8 16" id="KW-0418">Kinase</keyword>
<dbReference type="Pfam" id="PF01219">
    <property type="entry name" value="DAGK_prokar"/>
    <property type="match status" value="1"/>
</dbReference>
<accession>A0ABX7I7T5</accession>
<evidence type="ECO:0000256" key="6">
    <source>
        <dbReference type="ARBA" id="ARBA00022692"/>
    </source>
</evidence>
<keyword evidence="9" id="KW-0067">ATP-binding</keyword>